<feature type="transmembrane region" description="Helical" evidence="7">
    <location>
        <begin position="107"/>
        <end position="129"/>
    </location>
</feature>
<keyword evidence="4 7" id="KW-0812">Transmembrane</keyword>
<dbReference type="PROSITE" id="PS50928">
    <property type="entry name" value="ABC_TM1"/>
    <property type="match status" value="1"/>
</dbReference>
<comment type="subcellular location">
    <subcellularLocation>
        <location evidence="1 7">Cell membrane</location>
        <topology evidence="1 7">Multi-pass membrane protein</topology>
    </subcellularLocation>
</comment>
<name>A0A1F7F8L5_UNCRA</name>
<keyword evidence="3" id="KW-1003">Cell membrane</keyword>
<dbReference type="EMBL" id="MFYX01000099">
    <property type="protein sequence ID" value="OGK02971.1"/>
    <property type="molecule type" value="Genomic_DNA"/>
</dbReference>
<dbReference type="AlphaFoldDB" id="A0A1F7F8L5"/>
<proteinExistence type="inferred from homology"/>
<dbReference type="GO" id="GO:0005886">
    <property type="term" value="C:plasma membrane"/>
    <property type="evidence" value="ECO:0007669"/>
    <property type="project" value="UniProtKB-SubCell"/>
</dbReference>
<evidence type="ECO:0000256" key="3">
    <source>
        <dbReference type="ARBA" id="ARBA00022475"/>
    </source>
</evidence>
<accession>A0A1F7F8L5</accession>
<dbReference type="PANTHER" id="PTHR43744:SF12">
    <property type="entry name" value="ABC TRANSPORTER PERMEASE PROTEIN MG189-RELATED"/>
    <property type="match status" value="1"/>
</dbReference>
<dbReference type="InterPro" id="IPR000515">
    <property type="entry name" value="MetI-like"/>
</dbReference>
<evidence type="ECO:0000256" key="1">
    <source>
        <dbReference type="ARBA" id="ARBA00004651"/>
    </source>
</evidence>
<feature type="transmembrane region" description="Helical" evidence="7">
    <location>
        <begin position="36"/>
        <end position="53"/>
    </location>
</feature>
<protein>
    <recommendedName>
        <fullName evidence="8">ABC transmembrane type-1 domain-containing protein</fullName>
    </recommendedName>
</protein>
<evidence type="ECO:0000313" key="10">
    <source>
        <dbReference type="Proteomes" id="UP000179243"/>
    </source>
</evidence>
<dbReference type="Pfam" id="PF00528">
    <property type="entry name" value="BPD_transp_1"/>
    <property type="match status" value="1"/>
</dbReference>
<evidence type="ECO:0000256" key="2">
    <source>
        <dbReference type="ARBA" id="ARBA00022448"/>
    </source>
</evidence>
<keyword evidence="5 7" id="KW-1133">Transmembrane helix</keyword>
<dbReference type="Gene3D" id="1.10.3720.10">
    <property type="entry name" value="MetI-like"/>
    <property type="match status" value="1"/>
</dbReference>
<comment type="similarity">
    <text evidence="7">Belongs to the binding-protein-dependent transport system permease family.</text>
</comment>
<evidence type="ECO:0000313" key="9">
    <source>
        <dbReference type="EMBL" id="OGK02971.1"/>
    </source>
</evidence>
<dbReference type="SUPFAM" id="SSF161098">
    <property type="entry name" value="MetI-like"/>
    <property type="match status" value="1"/>
</dbReference>
<dbReference type="CDD" id="cd06261">
    <property type="entry name" value="TM_PBP2"/>
    <property type="match status" value="1"/>
</dbReference>
<feature type="transmembrane region" description="Helical" evidence="7">
    <location>
        <begin position="65"/>
        <end position="86"/>
    </location>
</feature>
<organism evidence="9 10">
    <name type="scientific">Candidatus Raymondbacteria bacterium RIFOXYD12_FULL_49_13</name>
    <dbReference type="NCBI Taxonomy" id="1817890"/>
    <lineage>
        <taxon>Bacteria</taxon>
        <taxon>Raymondiibacteriota</taxon>
    </lineage>
</organism>
<dbReference type="Proteomes" id="UP000179243">
    <property type="component" value="Unassembled WGS sequence"/>
</dbReference>
<comment type="caution">
    <text evidence="9">The sequence shown here is derived from an EMBL/GenBank/DDBJ whole genome shotgun (WGS) entry which is preliminary data.</text>
</comment>
<feature type="transmembrane region" description="Helical" evidence="7">
    <location>
        <begin position="6"/>
        <end position="27"/>
    </location>
</feature>
<sequence>MVNSFFVSGLVVMMQLFFSSLGGFALAKYEFKGKKYIMILMLIPGQVLMAPLYELLYKFRLLDTYTGLVSPWAVSVFGMFLFSQSMKQIPQSLLEAGRLDGLSEFGIYWNLVLPVSRPMIGAFCLISFMGSWNNFLWPQIVLNSQDMYTLPIDSKNAQ</sequence>
<gene>
    <name evidence="9" type="ORF">A2519_06390</name>
</gene>
<dbReference type="InterPro" id="IPR035906">
    <property type="entry name" value="MetI-like_sf"/>
</dbReference>
<evidence type="ECO:0000256" key="5">
    <source>
        <dbReference type="ARBA" id="ARBA00022989"/>
    </source>
</evidence>
<evidence type="ECO:0000259" key="8">
    <source>
        <dbReference type="PROSITE" id="PS50928"/>
    </source>
</evidence>
<keyword evidence="2 7" id="KW-0813">Transport</keyword>
<evidence type="ECO:0000256" key="4">
    <source>
        <dbReference type="ARBA" id="ARBA00022692"/>
    </source>
</evidence>
<dbReference type="GO" id="GO:0055085">
    <property type="term" value="P:transmembrane transport"/>
    <property type="evidence" value="ECO:0007669"/>
    <property type="project" value="InterPro"/>
</dbReference>
<evidence type="ECO:0000256" key="7">
    <source>
        <dbReference type="RuleBase" id="RU363032"/>
    </source>
</evidence>
<keyword evidence="6 7" id="KW-0472">Membrane</keyword>
<reference evidence="9 10" key="1">
    <citation type="journal article" date="2016" name="Nat. Commun.">
        <title>Thousands of microbial genomes shed light on interconnected biogeochemical processes in an aquifer system.</title>
        <authorList>
            <person name="Anantharaman K."/>
            <person name="Brown C.T."/>
            <person name="Hug L.A."/>
            <person name="Sharon I."/>
            <person name="Castelle C.J."/>
            <person name="Probst A.J."/>
            <person name="Thomas B.C."/>
            <person name="Singh A."/>
            <person name="Wilkins M.J."/>
            <person name="Karaoz U."/>
            <person name="Brodie E.L."/>
            <person name="Williams K.H."/>
            <person name="Hubbard S.S."/>
            <person name="Banfield J.F."/>
        </authorList>
    </citation>
    <scope>NUCLEOTIDE SEQUENCE [LARGE SCALE GENOMIC DNA]</scope>
</reference>
<dbReference type="PANTHER" id="PTHR43744">
    <property type="entry name" value="ABC TRANSPORTER PERMEASE PROTEIN MG189-RELATED-RELATED"/>
    <property type="match status" value="1"/>
</dbReference>
<feature type="domain" description="ABC transmembrane type-1" evidence="8">
    <location>
        <begin position="1"/>
        <end position="158"/>
    </location>
</feature>
<evidence type="ECO:0000256" key="6">
    <source>
        <dbReference type="ARBA" id="ARBA00023136"/>
    </source>
</evidence>